<name>A0A2Z6AW93_9BACT</name>
<dbReference type="KEGG" id="dfl:DFE_0739"/>
<dbReference type="EMBL" id="AP017378">
    <property type="protein sequence ID" value="BBD07465.1"/>
    <property type="molecule type" value="Genomic_DNA"/>
</dbReference>
<organism evidence="1 2">
    <name type="scientific">Desulfovibrio ferrophilus</name>
    <dbReference type="NCBI Taxonomy" id="241368"/>
    <lineage>
        <taxon>Bacteria</taxon>
        <taxon>Pseudomonadati</taxon>
        <taxon>Thermodesulfobacteriota</taxon>
        <taxon>Desulfovibrionia</taxon>
        <taxon>Desulfovibrionales</taxon>
        <taxon>Desulfovibrionaceae</taxon>
        <taxon>Desulfovibrio</taxon>
    </lineage>
</organism>
<evidence type="ECO:0000313" key="1">
    <source>
        <dbReference type="EMBL" id="BBD07465.1"/>
    </source>
</evidence>
<reference evidence="1 2" key="1">
    <citation type="journal article" date="2018" name="Sci. Adv.">
        <title>Multi-heme cytochromes provide a pathway for survival in energy-limited environments.</title>
        <authorList>
            <person name="Deng X."/>
            <person name="Dohmae N."/>
            <person name="Nealson K.H."/>
            <person name="Hashimoto K."/>
            <person name="Okamoto A."/>
        </authorList>
    </citation>
    <scope>NUCLEOTIDE SEQUENCE [LARGE SCALE GENOMIC DNA]</scope>
    <source>
        <strain evidence="1 2">IS5</strain>
    </source>
</reference>
<gene>
    <name evidence="1" type="ORF">DFE_0739</name>
</gene>
<keyword evidence="1" id="KW-0449">Lipoprotein</keyword>
<proteinExistence type="predicted"/>
<keyword evidence="2" id="KW-1185">Reference proteome</keyword>
<evidence type="ECO:0000313" key="2">
    <source>
        <dbReference type="Proteomes" id="UP000269883"/>
    </source>
</evidence>
<protein>
    <submittedName>
        <fullName evidence="1">Putative lipoprotein</fullName>
    </submittedName>
</protein>
<dbReference type="Proteomes" id="UP000269883">
    <property type="component" value="Chromosome"/>
</dbReference>
<accession>A0A2Z6AW93</accession>
<dbReference type="AlphaFoldDB" id="A0A2Z6AW93"/>
<sequence>MICIRSVFYFSKEKVYSPGIMKRNFVTPHIVRFGALAMALLVLICAASPVCARMVEVNWSPEDEQAEIRTRDAARTVGFKRAVYDEALDLLPGSLNEHRNGLLYQYLAPKAAGFVLSYSEVVQAGIPQESLAPSVDTPEGAQSVAPGSLTLAPGQGEALSVIAAPNTLRMEVTVNRTGLKAELKRAGVYFTVSSPQPYDLSLLGSAAGAWDEIGRLQALSGVTVRRGTEPLLEVDTTLVEPTEQEIKDGLAEAAPMWSGSLTAQGRTWKASNRSLEEVWFELWGGFFTRPGAEAGTVERVPLSVSGWYAPDGVQAFDKELAAWDEVVESAQLREVLMLPDGIAAVWSVRTLDRASLRLKLDQNLPDRGLSWDFSGQPESRE</sequence>